<proteinExistence type="inferred from homology"/>
<dbReference type="InterPro" id="IPR027417">
    <property type="entry name" value="P-loop_NTPase"/>
</dbReference>
<sequence>MLEEVRISGLGVIDDAELHLSDGLTVVTGETGAGKTMVVTALDLLFGGRADAGRVRRGAERALVEGRLSLSKKSAKARAILSRAEDAGAEADDDGTLVLSRSVSPEGRSRAHLGGRSVPAGVLADIGELAVTVHGQMDQVRLLRPTEQRAALDAYGGAEVSDLAEVHREAYKRWREAAADLADRTARAGELAEKAEYLRVGLTAIEQLDPQPGEDAQLRAEALRLEHADGLRTAAMTAHQALAGDPSSTAMDAVDVTGLLDAARRALATAAGDDPELAALAGRGDELAALVGELSTDLATYADGIEGDPARLEWVQERRARLATVARRYVSEPDELPGWADRAREQLDGLDSSDEALAALGTEVAKLHDEVASSAIKLSAARLSAAADFGTAVTAELAGLAMPHARVTASVSYVDARPDGPSVVVDDREVSVGSDGIDEIEISLQPHPGSPPLPLQRGASGGELSRVMLAVEVVLAGAGSTSTLVFDEVDAGVGGKAAVEVGARLARLARSHQVLVVTHLPQVAAFADRHLVVDKDSDGSVTTSSVRWLDDDGRARELARMLAGMEDSMLGMAHATELLEKAQATKDAGFKKPRKRAAKK</sequence>
<keyword evidence="5 9" id="KW-0227">DNA damage</keyword>
<dbReference type="EMBL" id="BAAANY010000017">
    <property type="protein sequence ID" value="GAA1690313.1"/>
    <property type="molecule type" value="Genomic_DNA"/>
</dbReference>
<evidence type="ECO:0000256" key="5">
    <source>
        <dbReference type="ARBA" id="ARBA00022763"/>
    </source>
</evidence>
<dbReference type="PIRSF" id="PIRSF003128">
    <property type="entry name" value="RecN"/>
    <property type="match status" value="1"/>
</dbReference>
<keyword evidence="4" id="KW-0547">Nucleotide-binding</keyword>
<comment type="caution">
    <text evidence="11">The sequence shown here is derived from an EMBL/GenBank/DDBJ whole genome shotgun (WGS) entry which is preliminary data.</text>
</comment>
<keyword evidence="6" id="KW-0067">ATP-binding</keyword>
<dbReference type="PANTHER" id="PTHR11059:SF0">
    <property type="entry name" value="DNA REPAIR PROTEIN RECN"/>
    <property type="match status" value="1"/>
</dbReference>
<organism evidence="11 12">
    <name type="scientific">Fodinicola feengrottensis</name>
    <dbReference type="NCBI Taxonomy" id="435914"/>
    <lineage>
        <taxon>Bacteria</taxon>
        <taxon>Bacillati</taxon>
        <taxon>Actinomycetota</taxon>
        <taxon>Actinomycetes</taxon>
        <taxon>Mycobacteriales</taxon>
        <taxon>Fodinicola</taxon>
    </lineage>
</organism>
<evidence type="ECO:0000256" key="6">
    <source>
        <dbReference type="ARBA" id="ARBA00022840"/>
    </source>
</evidence>
<evidence type="ECO:0000313" key="12">
    <source>
        <dbReference type="Proteomes" id="UP001500618"/>
    </source>
</evidence>
<dbReference type="InterPro" id="IPR004604">
    <property type="entry name" value="DNA_recomb/repair_RecN"/>
</dbReference>
<protein>
    <recommendedName>
        <fullName evidence="3 9">DNA repair protein RecN</fullName>
    </recommendedName>
    <alternativeName>
        <fullName evidence="8 9">Recombination protein N</fullName>
    </alternativeName>
</protein>
<dbReference type="NCBIfam" id="TIGR00634">
    <property type="entry name" value="recN"/>
    <property type="match status" value="1"/>
</dbReference>
<comment type="similarity">
    <text evidence="2 9">Belongs to the RecN family.</text>
</comment>
<evidence type="ECO:0000256" key="9">
    <source>
        <dbReference type="PIRNR" id="PIRNR003128"/>
    </source>
</evidence>
<dbReference type="Pfam" id="PF02463">
    <property type="entry name" value="SMC_N"/>
    <property type="match status" value="1"/>
</dbReference>
<dbReference type="PANTHER" id="PTHR11059">
    <property type="entry name" value="DNA REPAIR PROTEIN RECN"/>
    <property type="match status" value="1"/>
</dbReference>
<accession>A0ABN2HMH8</accession>
<evidence type="ECO:0000256" key="3">
    <source>
        <dbReference type="ARBA" id="ARBA00021315"/>
    </source>
</evidence>
<evidence type="ECO:0000256" key="2">
    <source>
        <dbReference type="ARBA" id="ARBA00009441"/>
    </source>
</evidence>
<keyword evidence="12" id="KW-1185">Reference proteome</keyword>
<evidence type="ECO:0000313" key="11">
    <source>
        <dbReference type="EMBL" id="GAA1690313.1"/>
    </source>
</evidence>
<keyword evidence="7 9" id="KW-0234">DNA repair</keyword>
<dbReference type="Gene3D" id="3.40.50.300">
    <property type="entry name" value="P-loop containing nucleotide triphosphate hydrolases"/>
    <property type="match status" value="2"/>
</dbReference>
<name>A0ABN2HMH8_9ACTN</name>
<evidence type="ECO:0000259" key="10">
    <source>
        <dbReference type="Pfam" id="PF02463"/>
    </source>
</evidence>
<dbReference type="SUPFAM" id="SSF52540">
    <property type="entry name" value="P-loop containing nucleoside triphosphate hydrolases"/>
    <property type="match status" value="2"/>
</dbReference>
<dbReference type="Proteomes" id="UP001500618">
    <property type="component" value="Unassembled WGS sequence"/>
</dbReference>
<gene>
    <name evidence="11" type="primary">recN</name>
    <name evidence="11" type="ORF">GCM10009765_44700</name>
</gene>
<dbReference type="InterPro" id="IPR003395">
    <property type="entry name" value="RecF/RecN/SMC_N"/>
</dbReference>
<feature type="domain" description="RecF/RecN/SMC N-terminal" evidence="10">
    <location>
        <begin position="2"/>
        <end position="538"/>
    </location>
</feature>
<dbReference type="CDD" id="cd03241">
    <property type="entry name" value="ABC_RecN"/>
    <property type="match status" value="1"/>
</dbReference>
<reference evidence="11 12" key="1">
    <citation type="journal article" date="2019" name="Int. J. Syst. Evol. Microbiol.">
        <title>The Global Catalogue of Microorganisms (GCM) 10K type strain sequencing project: providing services to taxonomists for standard genome sequencing and annotation.</title>
        <authorList>
            <consortium name="The Broad Institute Genomics Platform"/>
            <consortium name="The Broad Institute Genome Sequencing Center for Infectious Disease"/>
            <person name="Wu L."/>
            <person name="Ma J."/>
        </authorList>
    </citation>
    <scope>NUCLEOTIDE SEQUENCE [LARGE SCALE GENOMIC DNA]</scope>
    <source>
        <strain evidence="11 12">JCM 14718</strain>
    </source>
</reference>
<evidence type="ECO:0000256" key="7">
    <source>
        <dbReference type="ARBA" id="ARBA00023204"/>
    </source>
</evidence>
<evidence type="ECO:0000256" key="4">
    <source>
        <dbReference type="ARBA" id="ARBA00022741"/>
    </source>
</evidence>
<evidence type="ECO:0000256" key="8">
    <source>
        <dbReference type="ARBA" id="ARBA00033408"/>
    </source>
</evidence>
<evidence type="ECO:0000256" key="1">
    <source>
        <dbReference type="ARBA" id="ARBA00003618"/>
    </source>
</evidence>
<dbReference type="RefSeq" id="WP_344312316.1">
    <property type="nucleotide sequence ID" value="NZ_BAAANY010000017.1"/>
</dbReference>
<comment type="function">
    <text evidence="1 9">May be involved in recombinational repair of damaged DNA.</text>
</comment>